<dbReference type="SUPFAM" id="SSF54909">
    <property type="entry name" value="Dimeric alpha+beta barrel"/>
    <property type="match status" value="1"/>
</dbReference>
<evidence type="ECO:0000313" key="3">
    <source>
        <dbReference type="EMBL" id="KAF9871237.1"/>
    </source>
</evidence>
<reference evidence="3" key="1">
    <citation type="submission" date="2020-03" db="EMBL/GenBank/DDBJ databases">
        <authorList>
            <person name="He L."/>
        </authorList>
    </citation>
    <scope>NUCLEOTIDE SEQUENCE</scope>
    <source>
        <strain evidence="3">CkLH20</strain>
    </source>
</reference>
<accession>A0A9P6HWE7</accession>
<keyword evidence="4" id="KW-1185">Reference proteome</keyword>
<organism evidence="3 4">
    <name type="scientific">Colletotrichum karsti</name>
    <dbReference type="NCBI Taxonomy" id="1095194"/>
    <lineage>
        <taxon>Eukaryota</taxon>
        <taxon>Fungi</taxon>
        <taxon>Dikarya</taxon>
        <taxon>Ascomycota</taxon>
        <taxon>Pezizomycotina</taxon>
        <taxon>Sordariomycetes</taxon>
        <taxon>Hypocreomycetidae</taxon>
        <taxon>Glomerellales</taxon>
        <taxon>Glomerellaceae</taxon>
        <taxon>Colletotrichum</taxon>
        <taxon>Colletotrichum boninense species complex</taxon>
    </lineage>
</organism>
<name>A0A9P6HWE7_9PEZI</name>
<dbReference type="OrthoDB" id="1601230at2759"/>
<dbReference type="Pfam" id="PF07876">
    <property type="entry name" value="Dabb"/>
    <property type="match status" value="1"/>
</dbReference>
<comment type="subunit">
    <text evidence="1">Homodimer.</text>
</comment>
<reference evidence="3" key="2">
    <citation type="submission" date="2020-11" db="EMBL/GenBank/DDBJ databases">
        <title>Whole genome sequencing of Colletotrichum sp.</title>
        <authorList>
            <person name="Li H."/>
        </authorList>
    </citation>
    <scope>NUCLEOTIDE SEQUENCE</scope>
    <source>
        <strain evidence="3">CkLH20</strain>
    </source>
</reference>
<dbReference type="SMART" id="SM00886">
    <property type="entry name" value="Dabb"/>
    <property type="match status" value="1"/>
</dbReference>
<sequence length="110" mass="12168">MTIIHVVQFQFKALVPAEEVKTICNAMLGLKDNCIHPTSNKTYIKSMVGGLDNSPEGIQDGITHVFVAEFENAEDRDYYVQKDPAHLAFVAEAGKVIQKARVVDFTPGVF</sequence>
<evidence type="ECO:0000313" key="4">
    <source>
        <dbReference type="Proteomes" id="UP000781932"/>
    </source>
</evidence>
<dbReference type="PROSITE" id="PS51502">
    <property type="entry name" value="S_R_A_B_BARREL"/>
    <property type="match status" value="1"/>
</dbReference>
<dbReference type="GeneID" id="62166946"/>
<protein>
    <submittedName>
        <fullName evidence="3">Stress responsive A/B Barrel domain-containing protein</fullName>
    </submittedName>
</protein>
<proteinExistence type="predicted"/>
<dbReference type="EMBL" id="JAATWM020000046">
    <property type="protein sequence ID" value="KAF9871237.1"/>
    <property type="molecule type" value="Genomic_DNA"/>
</dbReference>
<gene>
    <name evidence="3" type="ORF">CkaCkLH20_11158</name>
</gene>
<dbReference type="PANTHER" id="PTHR33178:SF10">
    <property type="entry name" value="STRESS-RESPONSE A_B BARREL DOMAIN-CONTAINING PROTEIN"/>
    <property type="match status" value="1"/>
</dbReference>
<dbReference type="PANTHER" id="PTHR33178">
    <property type="match status" value="1"/>
</dbReference>
<comment type="caution">
    <text evidence="3">The sequence shown here is derived from an EMBL/GenBank/DDBJ whole genome shotgun (WGS) entry which is preliminary data.</text>
</comment>
<dbReference type="Proteomes" id="UP000781932">
    <property type="component" value="Unassembled WGS sequence"/>
</dbReference>
<dbReference type="AlphaFoldDB" id="A0A9P6HWE7"/>
<dbReference type="InterPro" id="IPR044662">
    <property type="entry name" value="HS1/DABB1-like"/>
</dbReference>
<feature type="domain" description="Stress-response A/B barrel" evidence="2">
    <location>
        <begin position="3"/>
        <end position="105"/>
    </location>
</feature>
<dbReference type="RefSeq" id="XP_038740698.1">
    <property type="nucleotide sequence ID" value="XM_038893872.1"/>
</dbReference>
<evidence type="ECO:0000259" key="2">
    <source>
        <dbReference type="PROSITE" id="PS51502"/>
    </source>
</evidence>
<evidence type="ECO:0000256" key="1">
    <source>
        <dbReference type="ARBA" id="ARBA00011738"/>
    </source>
</evidence>
<dbReference type="Gene3D" id="3.30.70.100">
    <property type="match status" value="1"/>
</dbReference>
<dbReference type="InterPro" id="IPR013097">
    <property type="entry name" value="Dabb"/>
</dbReference>
<dbReference type="InterPro" id="IPR011008">
    <property type="entry name" value="Dimeric_a/b-barrel"/>
</dbReference>